<dbReference type="PANTHER" id="PTHR44757:SF2">
    <property type="entry name" value="BIOFILM ARCHITECTURE MAINTENANCE PROTEIN MBAA"/>
    <property type="match status" value="1"/>
</dbReference>
<dbReference type="SMART" id="SM00052">
    <property type="entry name" value="EAL"/>
    <property type="match status" value="1"/>
</dbReference>
<keyword evidence="6" id="KW-1185">Reference proteome</keyword>
<dbReference type="SMART" id="SM00267">
    <property type="entry name" value="GGDEF"/>
    <property type="match status" value="1"/>
</dbReference>
<dbReference type="PROSITE" id="PS50112">
    <property type="entry name" value="PAS"/>
    <property type="match status" value="1"/>
</dbReference>
<dbReference type="SUPFAM" id="SSF55073">
    <property type="entry name" value="Nucleotide cyclase"/>
    <property type="match status" value="1"/>
</dbReference>
<protein>
    <submittedName>
        <fullName evidence="5">GGDEF domain-containing protein</fullName>
    </submittedName>
</protein>
<evidence type="ECO:0000259" key="1">
    <source>
        <dbReference type="PROSITE" id="PS50112"/>
    </source>
</evidence>
<dbReference type="PANTHER" id="PTHR44757">
    <property type="entry name" value="DIGUANYLATE CYCLASE DGCP"/>
    <property type="match status" value="1"/>
</dbReference>
<dbReference type="SUPFAM" id="SSF55785">
    <property type="entry name" value="PYP-like sensor domain (PAS domain)"/>
    <property type="match status" value="1"/>
</dbReference>
<dbReference type="SMART" id="SM00086">
    <property type="entry name" value="PAC"/>
    <property type="match status" value="1"/>
</dbReference>
<accession>A0ABX3ZEE7</accession>
<proteinExistence type="predicted"/>
<gene>
    <name evidence="5" type="ORF">CBM15_14920</name>
</gene>
<dbReference type="InterPro" id="IPR035965">
    <property type="entry name" value="PAS-like_dom_sf"/>
</dbReference>
<feature type="domain" description="PAS" evidence="1">
    <location>
        <begin position="19"/>
        <end position="75"/>
    </location>
</feature>
<dbReference type="PROSITE" id="PS50883">
    <property type="entry name" value="EAL"/>
    <property type="match status" value="1"/>
</dbReference>
<dbReference type="Pfam" id="PF00563">
    <property type="entry name" value="EAL"/>
    <property type="match status" value="1"/>
</dbReference>
<dbReference type="NCBIfam" id="TIGR00229">
    <property type="entry name" value="sensory_box"/>
    <property type="match status" value="1"/>
</dbReference>
<dbReference type="InterPro" id="IPR000014">
    <property type="entry name" value="PAS"/>
</dbReference>
<evidence type="ECO:0000259" key="4">
    <source>
        <dbReference type="PROSITE" id="PS50887"/>
    </source>
</evidence>
<dbReference type="CDD" id="cd00130">
    <property type="entry name" value="PAS"/>
    <property type="match status" value="1"/>
</dbReference>
<evidence type="ECO:0000313" key="6">
    <source>
        <dbReference type="Proteomes" id="UP000196594"/>
    </source>
</evidence>
<dbReference type="Gene3D" id="3.30.450.20">
    <property type="entry name" value="PAS domain"/>
    <property type="match status" value="1"/>
</dbReference>
<dbReference type="PROSITE" id="PS50113">
    <property type="entry name" value="PAC"/>
    <property type="match status" value="1"/>
</dbReference>
<dbReference type="CDD" id="cd01949">
    <property type="entry name" value="GGDEF"/>
    <property type="match status" value="1"/>
</dbReference>
<dbReference type="PROSITE" id="PS50887">
    <property type="entry name" value="GGDEF"/>
    <property type="match status" value="1"/>
</dbReference>
<dbReference type="Gene3D" id="3.20.20.450">
    <property type="entry name" value="EAL domain"/>
    <property type="match status" value="1"/>
</dbReference>
<dbReference type="InterPro" id="IPR029787">
    <property type="entry name" value="Nucleotide_cyclase"/>
</dbReference>
<dbReference type="InterPro" id="IPR043128">
    <property type="entry name" value="Rev_trsase/Diguanyl_cyclase"/>
</dbReference>
<dbReference type="NCBIfam" id="TIGR00254">
    <property type="entry name" value="GGDEF"/>
    <property type="match status" value="1"/>
</dbReference>
<dbReference type="InterPro" id="IPR001633">
    <property type="entry name" value="EAL_dom"/>
</dbReference>
<dbReference type="Pfam" id="PF13426">
    <property type="entry name" value="PAS_9"/>
    <property type="match status" value="1"/>
</dbReference>
<dbReference type="EMBL" id="NHNT01000011">
    <property type="protein sequence ID" value="OUZ38072.1"/>
    <property type="molecule type" value="Genomic_DNA"/>
</dbReference>
<dbReference type="InterPro" id="IPR000160">
    <property type="entry name" value="GGDEF_dom"/>
</dbReference>
<dbReference type="SUPFAM" id="SSF141868">
    <property type="entry name" value="EAL domain-like"/>
    <property type="match status" value="1"/>
</dbReference>
<dbReference type="InterPro" id="IPR052155">
    <property type="entry name" value="Biofilm_reg_signaling"/>
</dbReference>
<organism evidence="5 6">
    <name type="scientific">Solibacillus kalamii</name>
    <dbReference type="NCBI Taxonomy" id="1748298"/>
    <lineage>
        <taxon>Bacteria</taxon>
        <taxon>Bacillati</taxon>
        <taxon>Bacillota</taxon>
        <taxon>Bacilli</taxon>
        <taxon>Bacillales</taxon>
        <taxon>Caryophanaceae</taxon>
        <taxon>Solibacillus</taxon>
    </lineage>
</organism>
<comment type="caution">
    <text evidence="5">The sequence shown here is derived from an EMBL/GenBank/DDBJ whole genome shotgun (WGS) entry which is preliminary data.</text>
</comment>
<evidence type="ECO:0000313" key="5">
    <source>
        <dbReference type="EMBL" id="OUZ38072.1"/>
    </source>
</evidence>
<name>A0ABX3ZEE7_9BACL</name>
<dbReference type="InterPro" id="IPR035919">
    <property type="entry name" value="EAL_sf"/>
</dbReference>
<reference evidence="5 6" key="1">
    <citation type="journal article" date="2017" name="Int. J. Syst. Evol. Microbiol.">
        <title>Solibacillus kalamii sp. nov., isolated from a high-efficiency particulate arrestance filter system used in the International Space Station.</title>
        <authorList>
            <person name="Checinska Sielaff A."/>
            <person name="Kumar R.M."/>
            <person name="Pal D."/>
            <person name="Mayilraj S."/>
            <person name="Venkateswaran K."/>
        </authorList>
    </citation>
    <scope>NUCLEOTIDE SEQUENCE [LARGE SCALE GENOMIC DNA]</scope>
    <source>
        <strain evidence="5 6">ISSFR-015</strain>
    </source>
</reference>
<dbReference type="Pfam" id="PF00990">
    <property type="entry name" value="GGDEF"/>
    <property type="match status" value="1"/>
</dbReference>
<evidence type="ECO:0000259" key="2">
    <source>
        <dbReference type="PROSITE" id="PS50113"/>
    </source>
</evidence>
<feature type="domain" description="PAC" evidence="2">
    <location>
        <begin position="89"/>
        <end position="143"/>
    </location>
</feature>
<evidence type="ECO:0000259" key="3">
    <source>
        <dbReference type="PROSITE" id="PS50883"/>
    </source>
</evidence>
<feature type="domain" description="EAL" evidence="3">
    <location>
        <begin position="310"/>
        <end position="564"/>
    </location>
</feature>
<dbReference type="Proteomes" id="UP000196594">
    <property type="component" value="Unassembled WGS sequence"/>
</dbReference>
<dbReference type="InterPro" id="IPR000700">
    <property type="entry name" value="PAS-assoc_C"/>
</dbReference>
<feature type="domain" description="GGDEF" evidence="4">
    <location>
        <begin position="171"/>
        <end position="301"/>
    </location>
</feature>
<dbReference type="CDD" id="cd01948">
    <property type="entry name" value="EAL"/>
    <property type="match status" value="1"/>
</dbReference>
<dbReference type="Gene3D" id="3.30.70.270">
    <property type="match status" value="1"/>
</dbReference>
<dbReference type="RefSeq" id="WP_087618118.1">
    <property type="nucleotide sequence ID" value="NZ_JAFBEY010000008.1"/>
</dbReference>
<dbReference type="InterPro" id="IPR001610">
    <property type="entry name" value="PAC"/>
</dbReference>
<sequence>MVKIEDTNVLGSMQLTVEELQNIKVALDESSILAVTDQRGIITIVNDRFCKISKYERCELIGKDHRLLNSGYHPKTFFKEMWRTIGSGKTWNGEVCNRAKDGSIYWVQTTIVPFLNAKGKPYQYISIRTDITAQKKIGEMIHIAHHDDLTGLPNRRMLLNDLKTLIEVEQQPFSLMLFDVNRFKNINDGLGHHVGDMFLAEIAERTKTLTSPFITFYRLSGDEFICILRNSDLLESAAEDIQALFKSQFNLNNHTFYASISIGAVNYPEHGYSAQDILKYADTAMYEAKKSNNRGFVIYKKQQRFSYNQLLTLETKLHDAIKKEAFELYYQPKVNLQTNKIEGMEALIRWFDDELGFVPPDQFIPFAEEFGLISDISEWVIAKAGRQVTEWNERYNLNLRVAVNISPNHLKAENFIVRLNRILKQHGISPSALEIEITEMSFLDQNSDLLHTIKQLSEMDITLAIDDFGTGYSSLSYLKKFPVDLLKIDRTFIHEMYKNNADIAMVSAMISLARALNLKVVAEGVEEHADLHLLREFDCEFVQGYYYSRPLTIDDFSKRLSEKGILV</sequence>